<organism evidence="10 11">
    <name type="scientific">Clavelina lepadiformis</name>
    <name type="common">Light-bulb sea squirt</name>
    <name type="synonym">Ascidia lepadiformis</name>
    <dbReference type="NCBI Taxonomy" id="159417"/>
    <lineage>
        <taxon>Eukaryota</taxon>
        <taxon>Metazoa</taxon>
        <taxon>Chordata</taxon>
        <taxon>Tunicata</taxon>
        <taxon>Ascidiacea</taxon>
        <taxon>Aplousobranchia</taxon>
        <taxon>Clavelinidae</taxon>
        <taxon>Clavelina</taxon>
    </lineage>
</organism>
<dbReference type="SUPFAM" id="SSF52540">
    <property type="entry name" value="P-loop containing nucleoside triphosphate hydrolases"/>
    <property type="match status" value="1"/>
</dbReference>
<keyword evidence="11" id="KW-1185">Reference proteome</keyword>
<dbReference type="PANTHER" id="PTHR12137">
    <property type="entry name" value="CARBOHYDRATE SULFOTRANSFERASE"/>
    <property type="match status" value="1"/>
</dbReference>
<keyword evidence="6 9" id="KW-0333">Golgi apparatus</keyword>
<evidence type="ECO:0000256" key="3">
    <source>
        <dbReference type="ARBA" id="ARBA00022679"/>
    </source>
</evidence>
<evidence type="ECO:0000256" key="5">
    <source>
        <dbReference type="ARBA" id="ARBA00022989"/>
    </source>
</evidence>
<sequence>MNNTGCKMLGGKIKFVLGFLFGITSMNLMKIHQELNASRRYFSENSREEPTNSPFPPTNKSLEVATTCSPVDAEESNFMHIIEIQQTERRTTLRRGCDRLRSCEKFKPIGRANSLFSKNYKFSVCDINKCASSSWLRAIMIMDGYYSTDDYFNHKIRGREVIEMSNVKSRLIALKNETKLKQTWKEYLNIITVRNPFERIVSAYYDKMRPQSEGFTSTYGPLSLRINQQFKKYRFVVNDRSLNDRTATFEDFVNFLLHSKEPQANDPHWRSFQETCDPCTHEYDFIMKFETMFEDVAYLTRKLNVSSEHAKTFFHRWRTRFNTNNTEEYFKKLPTHLVQALYVKYEADFDLFGYPRPTWLCKKPLELARRTHYRNV</sequence>
<proteinExistence type="inferred from homology"/>
<keyword evidence="5" id="KW-1133">Transmembrane helix</keyword>
<evidence type="ECO:0000256" key="2">
    <source>
        <dbReference type="ARBA" id="ARBA00006339"/>
    </source>
</evidence>
<comment type="similarity">
    <text evidence="2 9">Belongs to the sulfotransferase 2 family.</text>
</comment>
<keyword evidence="9" id="KW-0735">Signal-anchor</keyword>
<dbReference type="Pfam" id="PF03567">
    <property type="entry name" value="Sulfotransfer_2"/>
    <property type="match status" value="1"/>
</dbReference>
<evidence type="ECO:0000256" key="9">
    <source>
        <dbReference type="RuleBase" id="RU364020"/>
    </source>
</evidence>
<reference evidence="10 11" key="1">
    <citation type="submission" date="2024-02" db="EMBL/GenBank/DDBJ databases">
        <authorList>
            <person name="Daric V."/>
            <person name="Darras S."/>
        </authorList>
    </citation>
    <scope>NUCLEOTIDE SEQUENCE [LARGE SCALE GENOMIC DNA]</scope>
</reference>
<dbReference type="EC" id="2.8.2.-" evidence="9"/>
<keyword evidence="8 9" id="KW-0325">Glycoprotein</keyword>
<keyword evidence="9" id="KW-0119">Carbohydrate metabolism</keyword>
<dbReference type="InterPro" id="IPR018011">
    <property type="entry name" value="Carb_sulfotrans_8-10"/>
</dbReference>
<evidence type="ECO:0000313" key="11">
    <source>
        <dbReference type="Proteomes" id="UP001642483"/>
    </source>
</evidence>
<comment type="subcellular location">
    <subcellularLocation>
        <location evidence="1 9">Golgi apparatus membrane</location>
        <topology evidence="1 9">Single-pass type II membrane protein</topology>
    </subcellularLocation>
</comment>
<dbReference type="InterPro" id="IPR005331">
    <property type="entry name" value="Sulfotransferase"/>
</dbReference>
<dbReference type="EMBL" id="CAWYQH010000141">
    <property type="protein sequence ID" value="CAK8694585.1"/>
    <property type="molecule type" value="Genomic_DNA"/>
</dbReference>
<evidence type="ECO:0000256" key="6">
    <source>
        <dbReference type="ARBA" id="ARBA00023034"/>
    </source>
</evidence>
<keyword evidence="3 9" id="KW-0808">Transferase</keyword>
<accession>A0ABP0GSR4</accession>
<comment type="caution">
    <text evidence="10">The sequence shown here is derived from an EMBL/GenBank/DDBJ whole genome shotgun (WGS) entry which is preliminary data.</text>
</comment>
<evidence type="ECO:0000256" key="8">
    <source>
        <dbReference type="ARBA" id="ARBA00023180"/>
    </source>
</evidence>
<evidence type="ECO:0000256" key="7">
    <source>
        <dbReference type="ARBA" id="ARBA00023136"/>
    </source>
</evidence>
<evidence type="ECO:0000313" key="10">
    <source>
        <dbReference type="EMBL" id="CAK8694585.1"/>
    </source>
</evidence>
<dbReference type="InterPro" id="IPR027417">
    <property type="entry name" value="P-loop_NTPase"/>
</dbReference>
<name>A0ABP0GSR4_CLALP</name>
<dbReference type="PANTHER" id="PTHR12137:SF54">
    <property type="entry name" value="CARBOHYDRATE SULFOTRANSFERASE"/>
    <property type="match status" value="1"/>
</dbReference>
<evidence type="ECO:0000256" key="1">
    <source>
        <dbReference type="ARBA" id="ARBA00004323"/>
    </source>
</evidence>
<keyword evidence="7" id="KW-0472">Membrane</keyword>
<evidence type="ECO:0000256" key="4">
    <source>
        <dbReference type="ARBA" id="ARBA00022692"/>
    </source>
</evidence>
<gene>
    <name evidence="10" type="ORF">CVLEPA_LOCUS27947</name>
</gene>
<keyword evidence="4" id="KW-0812">Transmembrane</keyword>
<dbReference type="Proteomes" id="UP001642483">
    <property type="component" value="Unassembled WGS sequence"/>
</dbReference>
<protein>
    <recommendedName>
        <fullName evidence="9">Carbohydrate sulfotransferase</fullName>
        <ecNumber evidence="9">2.8.2.-</ecNumber>
    </recommendedName>
</protein>